<organism evidence="2 3">
    <name type="scientific">Salinispira pacifica</name>
    <dbReference type="NCBI Taxonomy" id="1307761"/>
    <lineage>
        <taxon>Bacteria</taxon>
        <taxon>Pseudomonadati</taxon>
        <taxon>Spirochaetota</taxon>
        <taxon>Spirochaetia</taxon>
        <taxon>Spirochaetales</taxon>
        <taxon>Spirochaetaceae</taxon>
        <taxon>Salinispira</taxon>
    </lineage>
</organism>
<evidence type="ECO:0000256" key="1">
    <source>
        <dbReference type="SAM" id="MobiDB-lite"/>
    </source>
</evidence>
<evidence type="ECO:0000313" key="2">
    <source>
        <dbReference type="EMBL" id="AHC16413.1"/>
    </source>
</evidence>
<reference evidence="2 3" key="1">
    <citation type="journal article" date="2015" name="Stand. Genomic Sci.">
        <title>Complete genome sequence and description of Salinispira pacifica gen. nov., sp. nov., a novel spirochaete isolated form a hypersaline microbial mat.</title>
        <authorList>
            <person name="Ben Hania W."/>
            <person name="Joseph M."/>
            <person name="Schumann P."/>
            <person name="Bunk B."/>
            <person name="Fiebig A."/>
            <person name="Sproer C."/>
            <person name="Klenk H.P."/>
            <person name="Fardeau M.L."/>
            <person name="Spring S."/>
        </authorList>
    </citation>
    <scope>NUCLEOTIDE SEQUENCE [LARGE SCALE GENOMIC DNA]</scope>
    <source>
        <strain evidence="2 3">L21-RPul-D2</strain>
    </source>
</reference>
<dbReference type="STRING" id="1307761.L21SP2_3069"/>
<sequence>MVAPHSGAIARARHRWSARGAPRPWCCRSKRFGTAGAAGQVLY</sequence>
<name>V5WKY7_9SPIO</name>
<accession>V5WKY7</accession>
<dbReference type="Proteomes" id="UP000018680">
    <property type="component" value="Chromosome"/>
</dbReference>
<keyword evidence="3" id="KW-1185">Reference proteome</keyword>
<evidence type="ECO:0000313" key="3">
    <source>
        <dbReference type="Proteomes" id="UP000018680"/>
    </source>
</evidence>
<dbReference type="EMBL" id="CP006939">
    <property type="protein sequence ID" value="AHC16413.1"/>
    <property type="molecule type" value="Genomic_DNA"/>
</dbReference>
<feature type="region of interest" description="Disordered" evidence="1">
    <location>
        <begin position="1"/>
        <end position="21"/>
    </location>
</feature>
<protein>
    <submittedName>
        <fullName evidence="2">Uncharacterized protein</fullName>
    </submittedName>
</protein>
<dbReference type="KEGG" id="slr:L21SP2_3069"/>
<dbReference type="HOGENOM" id="CLU_3239389_0_0_12"/>
<dbReference type="AlphaFoldDB" id="V5WKY7"/>
<gene>
    <name evidence="2" type="ORF">L21SP2_3069</name>
</gene>
<proteinExistence type="predicted"/>